<organism evidence="1 2">
    <name type="scientific">Dermacentor silvarum</name>
    <name type="common">Tick</name>
    <dbReference type="NCBI Taxonomy" id="543639"/>
    <lineage>
        <taxon>Eukaryota</taxon>
        <taxon>Metazoa</taxon>
        <taxon>Ecdysozoa</taxon>
        <taxon>Arthropoda</taxon>
        <taxon>Chelicerata</taxon>
        <taxon>Arachnida</taxon>
        <taxon>Acari</taxon>
        <taxon>Parasitiformes</taxon>
        <taxon>Ixodida</taxon>
        <taxon>Ixodoidea</taxon>
        <taxon>Ixodidae</taxon>
        <taxon>Rhipicephalinae</taxon>
        <taxon>Dermacentor</taxon>
    </lineage>
</organism>
<dbReference type="Proteomes" id="UP000821865">
    <property type="component" value="Chromosome 3"/>
</dbReference>
<name>A0ACB8D853_DERSI</name>
<protein>
    <submittedName>
        <fullName evidence="1">Uncharacterized protein</fullName>
    </submittedName>
</protein>
<accession>A0ACB8D853</accession>
<comment type="caution">
    <text evidence="1">The sequence shown here is derived from an EMBL/GenBank/DDBJ whole genome shotgun (WGS) entry which is preliminary data.</text>
</comment>
<dbReference type="EMBL" id="CM023472">
    <property type="protein sequence ID" value="KAH7960578.1"/>
    <property type="molecule type" value="Genomic_DNA"/>
</dbReference>
<sequence>MGSSEDEEPEEAEKSKECLAAHGYTVGKTLGAGSYSTVKLVSKGGATYACKIISKEKSSMIYRVKFLPRELKILGSTRHPHITQIFTIIEEPTKVFIIMEMACGGDLLEKILCCVSDKHNRHGCRRQRLRFASMASRSLANLIRPTRFTSALIKTPTMTTTPETTGLPSNCNDFSTSSDENDTMDASQCPLPSELSNGPAVPYAAAGSSDGRQRNTVYYRRQVSPKRLHVERETRGPRLLPGYRAFQTPTLRHKRQIPKGQSALLVRNDCSALPLNSTFLVSVLRIAKS</sequence>
<gene>
    <name evidence="1" type="ORF">HPB49_021323</name>
</gene>
<keyword evidence="2" id="KW-1185">Reference proteome</keyword>
<reference evidence="1" key="1">
    <citation type="submission" date="2020-05" db="EMBL/GenBank/DDBJ databases">
        <title>Large-scale comparative analyses of tick genomes elucidate their genetic diversity and vector capacities.</title>
        <authorList>
            <person name="Jia N."/>
            <person name="Wang J."/>
            <person name="Shi W."/>
            <person name="Du L."/>
            <person name="Sun Y."/>
            <person name="Zhan W."/>
            <person name="Jiang J."/>
            <person name="Wang Q."/>
            <person name="Zhang B."/>
            <person name="Ji P."/>
            <person name="Sakyi L.B."/>
            <person name="Cui X."/>
            <person name="Yuan T."/>
            <person name="Jiang B."/>
            <person name="Yang W."/>
            <person name="Lam T.T.-Y."/>
            <person name="Chang Q."/>
            <person name="Ding S."/>
            <person name="Wang X."/>
            <person name="Zhu J."/>
            <person name="Ruan X."/>
            <person name="Zhao L."/>
            <person name="Wei J."/>
            <person name="Que T."/>
            <person name="Du C."/>
            <person name="Cheng J."/>
            <person name="Dai P."/>
            <person name="Han X."/>
            <person name="Huang E."/>
            <person name="Gao Y."/>
            <person name="Liu J."/>
            <person name="Shao H."/>
            <person name="Ye R."/>
            <person name="Li L."/>
            <person name="Wei W."/>
            <person name="Wang X."/>
            <person name="Wang C."/>
            <person name="Yang T."/>
            <person name="Huo Q."/>
            <person name="Li W."/>
            <person name="Guo W."/>
            <person name="Chen H."/>
            <person name="Zhou L."/>
            <person name="Ni X."/>
            <person name="Tian J."/>
            <person name="Zhou Y."/>
            <person name="Sheng Y."/>
            <person name="Liu T."/>
            <person name="Pan Y."/>
            <person name="Xia L."/>
            <person name="Li J."/>
            <person name="Zhao F."/>
            <person name="Cao W."/>
        </authorList>
    </citation>
    <scope>NUCLEOTIDE SEQUENCE</scope>
    <source>
        <strain evidence="1">Dsil-2018</strain>
    </source>
</reference>
<evidence type="ECO:0000313" key="2">
    <source>
        <dbReference type="Proteomes" id="UP000821865"/>
    </source>
</evidence>
<evidence type="ECO:0000313" key="1">
    <source>
        <dbReference type="EMBL" id="KAH7960578.1"/>
    </source>
</evidence>
<proteinExistence type="predicted"/>